<evidence type="ECO:0000313" key="15">
    <source>
        <dbReference type="EMBL" id="CAL1548820.1"/>
    </source>
</evidence>
<evidence type="ECO:0000256" key="3">
    <source>
        <dbReference type="ARBA" id="ARBA00004679"/>
    </source>
</evidence>
<evidence type="ECO:0000256" key="6">
    <source>
        <dbReference type="ARBA" id="ARBA00022679"/>
    </source>
</evidence>
<feature type="non-terminal residue" evidence="15">
    <location>
        <position position="65"/>
    </location>
</feature>
<keyword evidence="11" id="KW-0460">Magnesium</keyword>
<dbReference type="GO" id="GO:0048029">
    <property type="term" value="F:monosaccharide binding"/>
    <property type="evidence" value="ECO:0007669"/>
    <property type="project" value="TreeGrafter"/>
</dbReference>
<evidence type="ECO:0000259" key="14">
    <source>
        <dbReference type="Pfam" id="PF00365"/>
    </source>
</evidence>
<evidence type="ECO:0000256" key="11">
    <source>
        <dbReference type="ARBA" id="ARBA00022842"/>
    </source>
</evidence>
<dbReference type="Gene3D" id="3.40.50.450">
    <property type="match status" value="1"/>
</dbReference>
<evidence type="ECO:0000256" key="13">
    <source>
        <dbReference type="ARBA" id="ARBA00048070"/>
    </source>
</evidence>
<dbReference type="GO" id="GO:0005524">
    <property type="term" value="F:ATP binding"/>
    <property type="evidence" value="ECO:0007669"/>
    <property type="project" value="UniProtKB-KW"/>
</dbReference>
<dbReference type="GO" id="GO:0070095">
    <property type="term" value="F:fructose-6-phosphate binding"/>
    <property type="evidence" value="ECO:0007669"/>
    <property type="project" value="TreeGrafter"/>
</dbReference>
<comment type="pathway">
    <text evidence="3">Carbohydrate degradation; glycolysis; D-glyceraldehyde 3-phosphate and glycerone phosphate from D-glucose: step 3/4.</text>
</comment>
<dbReference type="PANTHER" id="PTHR13697:SF4">
    <property type="entry name" value="ATP-DEPENDENT 6-PHOSPHOFRUCTOKINASE"/>
    <property type="match status" value="1"/>
</dbReference>
<evidence type="ECO:0000313" key="16">
    <source>
        <dbReference type="Proteomes" id="UP001497497"/>
    </source>
</evidence>
<accession>A0AAV2ISQ1</accession>
<comment type="subcellular location">
    <subcellularLocation>
        <location evidence="2">Cytoplasm</location>
    </subcellularLocation>
</comment>
<keyword evidence="8" id="KW-0547">Nucleotide-binding</keyword>
<comment type="caution">
    <text evidence="15">The sequence shown here is derived from an EMBL/GenBank/DDBJ whole genome shotgun (WGS) entry which is preliminary data.</text>
</comment>
<dbReference type="EC" id="2.7.1.11" evidence="4"/>
<dbReference type="InterPro" id="IPR035966">
    <property type="entry name" value="PKF_sf"/>
</dbReference>
<organism evidence="15 16">
    <name type="scientific">Lymnaea stagnalis</name>
    <name type="common">Great pond snail</name>
    <name type="synonym">Helix stagnalis</name>
    <dbReference type="NCBI Taxonomy" id="6523"/>
    <lineage>
        <taxon>Eukaryota</taxon>
        <taxon>Metazoa</taxon>
        <taxon>Spiralia</taxon>
        <taxon>Lophotrochozoa</taxon>
        <taxon>Mollusca</taxon>
        <taxon>Gastropoda</taxon>
        <taxon>Heterobranchia</taxon>
        <taxon>Euthyneura</taxon>
        <taxon>Panpulmonata</taxon>
        <taxon>Hygrophila</taxon>
        <taxon>Lymnaeoidea</taxon>
        <taxon>Lymnaeidae</taxon>
        <taxon>Lymnaea</taxon>
    </lineage>
</organism>
<dbReference type="Pfam" id="PF00365">
    <property type="entry name" value="PFK"/>
    <property type="match status" value="1"/>
</dbReference>
<feature type="domain" description="Phosphofructokinase" evidence="14">
    <location>
        <begin position="8"/>
        <end position="62"/>
    </location>
</feature>
<dbReference type="PRINTS" id="PR00476">
    <property type="entry name" value="PHFRCTKINASE"/>
</dbReference>
<keyword evidence="16" id="KW-1185">Reference proteome</keyword>
<evidence type="ECO:0000256" key="9">
    <source>
        <dbReference type="ARBA" id="ARBA00022777"/>
    </source>
</evidence>
<keyword evidence="5" id="KW-0963">Cytoplasm</keyword>
<dbReference type="GO" id="GO:0005945">
    <property type="term" value="C:6-phosphofructokinase complex"/>
    <property type="evidence" value="ECO:0007669"/>
    <property type="project" value="TreeGrafter"/>
</dbReference>
<gene>
    <name evidence="15" type="ORF">GSLYS_00022137001</name>
</gene>
<dbReference type="PANTHER" id="PTHR13697">
    <property type="entry name" value="PHOSPHOFRUCTOKINASE"/>
    <property type="match status" value="1"/>
</dbReference>
<dbReference type="AlphaFoldDB" id="A0AAV2ISQ1"/>
<dbReference type="Proteomes" id="UP001497497">
    <property type="component" value="Unassembled WGS sequence"/>
</dbReference>
<keyword evidence="10" id="KW-0067">ATP-binding</keyword>
<comment type="cofactor">
    <cofactor evidence="1">
        <name>Mg(2+)</name>
        <dbReference type="ChEBI" id="CHEBI:18420"/>
    </cofactor>
</comment>
<reference evidence="15 16" key="1">
    <citation type="submission" date="2024-04" db="EMBL/GenBank/DDBJ databases">
        <authorList>
            <consortium name="Genoscope - CEA"/>
            <person name="William W."/>
        </authorList>
    </citation>
    <scope>NUCLEOTIDE SEQUENCE [LARGE SCALE GENOMIC DNA]</scope>
</reference>
<comment type="catalytic activity">
    <reaction evidence="13">
        <text>beta-D-fructose 6-phosphate + ATP = beta-D-fructose 1,6-bisphosphate + ADP + H(+)</text>
        <dbReference type="Rhea" id="RHEA:16109"/>
        <dbReference type="ChEBI" id="CHEBI:15378"/>
        <dbReference type="ChEBI" id="CHEBI:30616"/>
        <dbReference type="ChEBI" id="CHEBI:32966"/>
        <dbReference type="ChEBI" id="CHEBI:57634"/>
        <dbReference type="ChEBI" id="CHEBI:456216"/>
        <dbReference type="EC" id="2.7.1.11"/>
    </reaction>
</comment>
<keyword evidence="6" id="KW-0808">Transferase</keyword>
<proteinExistence type="predicted"/>
<evidence type="ECO:0000256" key="10">
    <source>
        <dbReference type="ARBA" id="ARBA00022840"/>
    </source>
</evidence>
<evidence type="ECO:0000256" key="5">
    <source>
        <dbReference type="ARBA" id="ARBA00022490"/>
    </source>
</evidence>
<evidence type="ECO:0000256" key="12">
    <source>
        <dbReference type="ARBA" id="ARBA00023152"/>
    </source>
</evidence>
<keyword evidence="9" id="KW-0418">Kinase</keyword>
<sequence length="65" mass="7052">MSLTPRRARHLKVVGIVTSIVNDVCGTDMSIGANSATHRILEAVDNITTNASSNQTAFIIEVRER</sequence>
<dbReference type="SUPFAM" id="SSF53784">
    <property type="entry name" value="Phosphofructokinase"/>
    <property type="match status" value="1"/>
</dbReference>
<evidence type="ECO:0000256" key="8">
    <source>
        <dbReference type="ARBA" id="ARBA00022741"/>
    </source>
</evidence>
<evidence type="ECO:0000256" key="7">
    <source>
        <dbReference type="ARBA" id="ARBA00022723"/>
    </source>
</evidence>
<keyword evidence="12" id="KW-0324">Glycolysis</keyword>
<dbReference type="InterPro" id="IPR022953">
    <property type="entry name" value="ATP_PFK"/>
</dbReference>
<dbReference type="GO" id="GO:0016208">
    <property type="term" value="F:AMP binding"/>
    <property type="evidence" value="ECO:0007669"/>
    <property type="project" value="TreeGrafter"/>
</dbReference>
<evidence type="ECO:0000256" key="1">
    <source>
        <dbReference type="ARBA" id="ARBA00001946"/>
    </source>
</evidence>
<dbReference type="GO" id="GO:0042802">
    <property type="term" value="F:identical protein binding"/>
    <property type="evidence" value="ECO:0007669"/>
    <property type="project" value="TreeGrafter"/>
</dbReference>
<dbReference type="InterPro" id="IPR000023">
    <property type="entry name" value="Phosphofructokinase_dom"/>
</dbReference>
<dbReference type="GO" id="GO:0003872">
    <property type="term" value="F:6-phosphofructokinase activity"/>
    <property type="evidence" value="ECO:0007669"/>
    <property type="project" value="UniProtKB-EC"/>
</dbReference>
<evidence type="ECO:0000256" key="2">
    <source>
        <dbReference type="ARBA" id="ARBA00004496"/>
    </source>
</evidence>
<dbReference type="GO" id="GO:0046872">
    <property type="term" value="F:metal ion binding"/>
    <property type="evidence" value="ECO:0007669"/>
    <property type="project" value="UniProtKB-KW"/>
</dbReference>
<dbReference type="GO" id="GO:0030388">
    <property type="term" value="P:fructose 1,6-bisphosphate metabolic process"/>
    <property type="evidence" value="ECO:0007669"/>
    <property type="project" value="TreeGrafter"/>
</dbReference>
<evidence type="ECO:0000256" key="4">
    <source>
        <dbReference type="ARBA" id="ARBA00012055"/>
    </source>
</evidence>
<dbReference type="EMBL" id="CAXITT010001786">
    <property type="protein sequence ID" value="CAL1548820.1"/>
    <property type="molecule type" value="Genomic_DNA"/>
</dbReference>
<dbReference type="GO" id="GO:0006002">
    <property type="term" value="P:fructose 6-phosphate metabolic process"/>
    <property type="evidence" value="ECO:0007669"/>
    <property type="project" value="InterPro"/>
</dbReference>
<protein>
    <recommendedName>
        <fullName evidence="4">6-phosphofructokinase</fullName>
        <ecNumber evidence="4">2.7.1.11</ecNumber>
    </recommendedName>
</protein>
<dbReference type="GO" id="GO:0061621">
    <property type="term" value="P:canonical glycolysis"/>
    <property type="evidence" value="ECO:0007669"/>
    <property type="project" value="TreeGrafter"/>
</dbReference>
<keyword evidence="7" id="KW-0479">Metal-binding</keyword>
<name>A0AAV2ISQ1_LYMST</name>